<protein>
    <recommendedName>
        <fullName evidence="5">Coiled-coil-helix-coiled-coil-helix domain-containing protein 7</fullName>
    </recommendedName>
</protein>
<sequence>MSKHARRYRDQDTNPCIVEMDASRKCMDDNNYKKDMCTNYFIKYKNCRKFWQNIMLQRRRDGVKPDMPTAEEREKILKSIEMPY</sequence>
<comment type="similarity">
    <text evidence="4">Belongs to the CHCHD7 family.</text>
</comment>
<dbReference type="Ensembl" id="ENSCPRT00005027488.1">
    <property type="protein sequence ID" value="ENSCPRP00005023544.1"/>
    <property type="gene ID" value="ENSCPRG00005016355.1"/>
</dbReference>
<dbReference type="PROSITE" id="PS51808">
    <property type="entry name" value="CHCH"/>
    <property type="match status" value="1"/>
</dbReference>
<dbReference type="RefSeq" id="XP_019403850.1">
    <property type="nucleotide sequence ID" value="XM_019548305.1"/>
</dbReference>
<evidence type="ECO:0000313" key="6">
    <source>
        <dbReference type="Ensembl" id="ENSCPRP00005023544.1"/>
    </source>
</evidence>
<dbReference type="GO" id="GO:0005758">
    <property type="term" value="C:mitochondrial intermembrane space"/>
    <property type="evidence" value="ECO:0007669"/>
    <property type="project" value="UniProtKB-SubCell"/>
</dbReference>
<dbReference type="PANTHER" id="PTHR46811:SF1">
    <property type="entry name" value="COILED-COIL-HELIX-COILED-COIL-HELIX DOMAIN-CONTAINING PROTEIN 7"/>
    <property type="match status" value="1"/>
</dbReference>
<dbReference type="InterPro" id="IPR009069">
    <property type="entry name" value="Cys_alpha_HP_mot_SF"/>
</dbReference>
<dbReference type="GeneID" id="109318865"/>
<keyword evidence="2" id="KW-0496">Mitochondrion</keyword>
<evidence type="ECO:0000256" key="5">
    <source>
        <dbReference type="ARBA" id="ARBA00039509"/>
    </source>
</evidence>
<evidence type="ECO:0000256" key="1">
    <source>
        <dbReference type="ARBA" id="ARBA00004569"/>
    </source>
</evidence>
<dbReference type="KEGG" id="cpoo:109318865"/>
<reference evidence="6" key="1">
    <citation type="submission" date="2025-08" db="UniProtKB">
        <authorList>
            <consortium name="Ensembl"/>
        </authorList>
    </citation>
    <scope>IDENTIFICATION</scope>
</reference>
<dbReference type="CTD" id="79145"/>
<dbReference type="Proteomes" id="UP000594220">
    <property type="component" value="Unplaced"/>
</dbReference>
<organism evidence="6 7">
    <name type="scientific">Crocodylus porosus</name>
    <name type="common">Saltwater crocodile</name>
    <name type="synonym">Estuarine crocodile</name>
    <dbReference type="NCBI Taxonomy" id="8502"/>
    <lineage>
        <taxon>Eukaryota</taxon>
        <taxon>Metazoa</taxon>
        <taxon>Chordata</taxon>
        <taxon>Craniata</taxon>
        <taxon>Vertebrata</taxon>
        <taxon>Euteleostomi</taxon>
        <taxon>Archelosauria</taxon>
        <taxon>Archosauria</taxon>
        <taxon>Crocodylia</taxon>
        <taxon>Longirostres</taxon>
        <taxon>Crocodylidae</taxon>
        <taxon>Crocodylus</taxon>
    </lineage>
</organism>
<name>A0A7M4FFF8_CROPO</name>
<dbReference type="PANTHER" id="PTHR46811">
    <property type="entry name" value="COILED-COIL-HELIX-COILED-COIL-HELIX DOMAIN-CONTAINING PROTEIN 7"/>
    <property type="match status" value="1"/>
</dbReference>
<reference evidence="6" key="2">
    <citation type="submission" date="2025-09" db="UniProtKB">
        <authorList>
            <consortium name="Ensembl"/>
        </authorList>
    </citation>
    <scope>IDENTIFICATION</scope>
</reference>
<evidence type="ECO:0000313" key="7">
    <source>
        <dbReference type="Proteomes" id="UP000594220"/>
    </source>
</evidence>
<accession>A0A7M4FFF8</accession>
<evidence type="ECO:0000256" key="3">
    <source>
        <dbReference type="ARBA" id="ARBA00023157"/>
    </source>
</evidence>
<gene>
    <name evidence="6" type="primary">CHCHD7</name>
</gene>
<keyword evidence="7" id="KW-1185">Reference proteome</keyword>
<dbReference type="SUPFAM" id="SSF47072">
    <property type="entry name" value="Cysteine alpha-hairpin motif"/>
    <property type="match status" value="1"/>
</dbReference>
<dbReference type="OMA" id="QELSYKC"/>
<comment type="subcellular location">
    <subcellularLocation>
        <location evidence="1">Mitochondrion intermembrane space</location>
    </subcellularLocation>
</comment>
<evidence type="ECO:0000256" key="2">
    <source>
        <dbReference type="ARBA" id="ARBA00023128"/>
    </source>
</evidence>
<dbReference type="InterPro" id="IPR051040">
    <property type="entry name" value="COX23"/>
</dbReference>
<dbReference type="GO" id="GO:0033108">
    <property type="term" value="P:mitochondrial respiratory chain complex assembly"/>
    <property type="evidence" value="ECO:0007669"/>
    <property type="project" value="TreeGrafter"/>
</dbReference>
<dbReference type="OrthoDB" id="9971592at2759"/>
<dbReference type="GeneTree" id="ENSGT00390000001029"/>
<evidence type="ECO:0000256" key="4">
    <source>
        <dbReference type="ARBA" id="ARBA00038205"/>
    </source>
</evidence>
<keyword evidence="3" id="KW-1015">Disulfide bond</keyword>
<proteinExistence type="inferred from homology"/>
<dbReference type="AlphaFoldDB" id="A0A7M4FFF8"/>